<dbReference type="InterPro" id="IPR003439">
    <property type="entry name" value="ABC_transporter-like_ATP-bd"/>
</dbReference>
<reference evidence="6 7" key="1">
    <citation type="submission" date="2021-03" db="EMBL/GenBank/DDBJ databases">
        <title>Sequencing the genomes of 1000 actinobacteria strains.</title>
        <authorList>
            <person name="Klenk H.-P."/>
        </authorList>
    </citation>
    <scope>NUCLEOTIDE SEQUENCE [LARGE SCALE GENOMIC DNA]</scope>
    <source>
        <strain evidence="6 7">DSM 14564</strain>
    </source>
</reference>
<sequence length="374" mass="39722">MRESAPDPLIELDQASQVFRVKGQDLPAVSDVSLSVGAGEVLCLVGESGSGKTTAARMAAGLASPSSGTVRFEGQDLTTMTRAERRRYRRSVQYIHQDPYASLNPIRSVRSTLSIPLRRHGLAHDQAEVDQRVDELLETVDLTPPESYRGKFPHQLSGGQRQRVSVARGLTLSPRMLIADESTSMLDVSIRVSLLNMLTRLRTEDGVGFIYITHDLALAKYFAWEGRTAVMYLGKIVEAGPTPQVINNPQHPYTKALLEAVPEPDPDRARQKKAGAGLLSADIPSLSDLPSGCAFHPRCPLAEERCRERIPVLQPAPKAPDQDVACMVVTDPRPTAAVGAGAGAGPGAGTGTEAGGSTGRGGDADSGDGGGGRS</sequence>
<keyword evidence="1" id="KW-0813">Transport</keyword>
<evidence type="ECO:0000256" key="3">
    <source>
        <dbReference type="ARBA" id="ARBA00022840"/>
    </source>
</evidence>
<comment type="caution">
    <text evidence="6">The sequence shown here is derived from an EMBL/GenBank/DDBJ whole genome shotgun (WGS) entry which is preliminary data.</text>
</comment>
<feature type="compositionally biased region" description="Gly residues" evidence="4">
    <location>
        <begin position="340"/>
        <end position="361"/>
    </location>
</feature>
<dbReference type="InterPro" id="IPR003593">
    <property type="entry name" value="AAA+_ATPase"/>
</dbReference>
<dbReference type="RefSeq" id="WP_209890855.1">
    <property type="nucleotide sequence ID" value="NZ_BAAAJV010000018.1"/>
</dbReference>
<dbReference type="Gene3D" id="3.40.50.300">
    <property type="entry name" value="P-loop containing nucleotide triphosphate hydrolases"/>
    <property type="match status" value="1"/>
</dbReference>
<dbReference type="GO" id="GO:0005524">
    <property type="term" value="F:ATP binding"/>
    <property type="evidence" value="ECO:0007669"/>
    <property type="project" value="UniProtKB-KW"/>
</dbReference>
<dbReference type="SUPFAM" id="SSF52540">
    <property type="entry name" value="P-loop containing nucleoside triphosphate hydrolases"/>
    <property type="match status" value="1"/>
</dbReference>
<protein>
    <submittedName>
        <fullName evidence="6">Peptide/nickel transport system ATP-binding protein</fullName>
    </submittedName>
</protein>
<dbReference type="Pfam" id="PF08352">
    <property type="entry name" value="oligo_HPY"/>
    <property type="match status" value="1"/>
</dbReference>
<dbReference type="Pfam" id="PF00005">
    <property type="entry name" value="ABC_tran"/>
    <property type="match status" value="1"/>
</dbReference>
<keyword evidence="2" id="KW-0547">Nucleotide-binding</keyword>
<keyword evidence="7" id="KW-1185">Reference proteome</keyword>
<evidence type="ECO:0000256" key="1">
    <source>
        <dbReference type="ARBA" id="ARBA00022448"/>
    </source>
</evidence>
<dbReference type="CDD" id="cd03257">
    <property type="entry name" value="ABC_NikE_OppD_transporters"/>
    <property type="match status" value="1"/>
</dbReference>
<feature type="domain" description="ABC transporter" evidence="5">
    <location>
        <begin position="13"/>
        <end position="258"/>
    </location>
</feature>
<accession>A0ABS4YKB8</accession>
<dbReference type="PROSITE" id="PS00211">
    <property type="entry name" value="ABC_TRANSPORTER_1"/>
    <property type="match status" value="1"/>
</dbReference>
<dbReference type="InterPro" id="IPR050319">
    <property type="entry name" value="ABC_transp_ATP-bind"/>
</dbReference>
<evidence type="ECO:0000256" key="2">
    <source>
        <dbReference type="ARBA" id="ARBA00022741"/>
    </source>
</evidence>
<evidence type="ECO:0000256" key="4">
    <source>
        <dbReference type="SAM" id="MobiDB-lite"/>
    </source>
</evidence>
<keyword evidence="3 6" id="KW-0067">ATP-binding</keyword>
<dbReference type="InterPro" id="IPR017871">
    <property type="entry name" value="ABC_transporter-like_CS"/>
</dbReference>
<gene>
    <name evidence="6" type="ORF">JOF44_002139</name>
</gene>
<dbReference type="InterPro" id="IPR027417">
    <property type="entry name" value="P-loop_NTPase"/>
</dbReference>
<proteinExistence type="predicted"/>
<dbReference type="NCBIfam" id="TIGR01727">
    <property type="entry name" value="oligo_HPY"/>
    <property type="match status" value="1"/>
</dbReference>
<evidence type="ECO:0000313" key="7">
    <source>
        <dbReference type="Proteomes" id="UP000698222"/>
    </source>
</evidence>
<dbReference type="EMBL" id="JAGIOC010000001">
    <property type="protein sequence ID" value="MBP2409236.1"/>
    <property type="molecule type" value="Genomic_DNA"/>
</dbReference>
<evidence type="ECO:0000313" key="6">
    <source>
        <dbReference type="EMBL" id="MBP2409236.1"/>
    </source>
</evidence>
<evidence type="ECO:0000259" key="5">
    <source>
        <dbReference type="PROSITE" id="PS50893"/>
    </source>
</evidence>
<dbReference type="SMART" id="SM00382">
    <property type="entry name" value="AAA"/>
    <property type="match status" value="1"/>
</dbReference>
<dbReference type="PANTHER" id="PTHR43776:SF8">
    <property type="entry name" value="ABC TRANSPORTER, ATP-BINDING PROTEIN"/>
    <property type="match status" value="1"/>
</dbReference>
<dbReference type="PROSITE" id="PS50893">
    <property type="entry name" value="ABC_TRANSPORTER_2"/>
    <property type="match status" value="1"/>
</dbReference>
<dbReference type="Proteomes" id="UP000698222">
    <property type="component" value="Unassembled WGS sequence"/>
</dbReference>
<dbReference type="InterPro" id="IPR013563">
    <property type="entry name" value="Oligopep_ABC_C"/>
</dbReference>
<name>A0ABS4YKB8_9MICO</name>
<dbReference type="PANTHER" id="PTHR43776">
    <property type="entry name" value="TRANSPORT ATP-BINDING PROTEIN"/>
    <property type="match status" value="1"/>
</dbReference>
<organism evidence="6 7">
    <name type="scientific">Brachybacterium fresconis</name>
    <dbReference type="NCBI Taxonomy" id="173363"/>
    <lineage>
        <taxon>Bacteria</taxon>
        <taxon>Bacillati</taxon>
        <taxon>Actinomycetota</taxon>
        <taxon>Actinomycetes</taxon>
        <taxon>Micrococcales</taxon>
        <taxon>Dermabacteraceae</taxon>
        <taxon>Brachybacterium</taxon>
    </lineage>
</organism>
<feature type="region of interest" description="Disordered" evidence="4">
    <location>
        <begin position="335"/>
        <end position="374"/>
    </location>
</feature>